<feature type="non-terminal residue" evidence="1">
    <location>
        <position position="1"/>
    </location>
</feature>
<gene>
    <name evidence="1" type="primary">lef-5</name>
    <name evidence="1" type="ORF">KP791_000055</name>
</gene>
<comment type="caution">
    <text evidence="1">The sequence shown here is derived from an EMBL/GenBank/DDBJ whole genome shotgun (WGS) entry which is preliminary data.</text>
</comment>
<name>A0ACB9ZIJ3_9HYME</name>
<sequence length="78" mass="9012">IFFSPDGRRILLSTALVDLPAPILLPRSKFPVQRTVYKYRVQTCEHEYEFCELTQLRRGDETPASLYTCKKCCGIKIS</sequence>
<reference evidence="1" key="1">
    <citation type="submission" date="2022-07" db="EMBL/GenBank/DDBJ databases">
        <title>Venturia canescens Genome.</title>
        <authorList>
            <person name="Burke G.R."/>
            <person name="Simmonds T.J."/>
            <person name="Geib S.M."/>
        </authorList>
    </citation>
    <scope>NUCLEOTIDE SEQUENCE</scope>
    <source>
        <strain evidence="1">UGA</strain>
    </source>
</reference>
<accession>A0ACB9ZIJ3</accession>
<dbReference type="EMBL" id="CM033500">
    <property type="protein sequence ID" value="KAI5630623.1"/>
    <property type="molecule type" value="Genomic_DNA"/>
</dbReference>
<protein>
    <submittedName>
        <fullName evidence="1">Lef-5</fullName>
    </submittedName>
</protein>
<dbReference type="Proteomes" id="UP000824380">
    <property type="component" value="Chromosome 4"/>
</dbReference>
<evidence type="ECO:0000313" key="1">
    <source>
        <dbReference type="EMBL" id="KAI5630623.1"/>
    </source>
</evidence>
<evidence type="ECO:0000313" key="2">
    <source>
        <dbReference type="Proteomes" id="UP000824380"/>
    </source>
</evidence>
<organism evidence="1 2">
    <name type="scientific">Venturia canescens</name>
    <dbReference type="NCBI Taxonomy" id="32260"/>
    <lineage>
        <taxon>Eukaryota</taxon>
        <taxon>Metazoa</taxon>
        <taxon>Ecdysozoa</taxon>
        <taxon>Arthropoda</taxon>
        <taxon>Hexapoda</taxon>
        <taxon>Insecta</taxon>
        <taxon>Pterygota</taxon>
        <taxon>Neoptera</taxon>
        <taxon>Endopterygota</taxon>
        <taxon>Hymenoptera</taxon>
        <taxon>Apocrita</taxon>
        <taxon>Ichneumonoidea</taxon>
        <taxon>Ichneumonidae</taxon>
        <taxon>Campopleginae</taxon>
        <taxon>Dusona group</taxon>
        <taxon>Venturia</taxon>
    </lineage>
</organism>
<proteinExistence type="predicted"/>
<keyword evidence="2" id="KW-1185">Reference proteome</keyword>